<evidence type="ECO:0000256" key="8">
    <source>
        <dbReference type="ARBA" id="ARBA00031578"/>
    </source>
</evidence>
<dbReference type="RefSeq" id="WP_377004212.1">
    <property type="nucleotide sequence ID" value="NZ_JBHSGG010000023.1"/>
</dbReference>
<dbReference type="Pfam" id="PF01512">
    <property type="entry name" value="Complex1_51K"/>
    <property type="match status" value="1"/>
</dbReference>
<dbReference type="SUPFAM" id="SSF52833">
    <property type="entry name" value="Thioredoxin-like"/>
    <property type="match status" value="1"/>
</dbReference>
<dbReference type="Gene3D" id="6.10.250.1450">
    <property type="match status" value="1"/>
</dbReference>
<organism evidence="11 12">
    <name type="scientific">Coralloluteibacterium thermophilum</name>
    <dbReference type="NCBI Taxonomy" id="2707049"/>
    <lineage>
        <taxon>Bacteria</taxon>
        <taxon>Pseudomonadati</taxon>
        <taxon>Pseudomonadota</taxon>
        <taxon>Gammaproteobacteria</taxon>
        <taxon>Lysobacterales</taxon>
        <taxon>Lysobacteraceae</taxon>
        <taxon>Coralloluteibacterium</taxon>
    </lineage>
</organism>
<comment type="caution">
    <text evidence="11">The sequence shown here is derived from an EMBL/GenBank/DDBJ whole genome shotgun (WGS) entry which is preliminary data.</text>
</comment>
<comment type="cofactor">
    <cofactor evidence="1">
        <name>FMN</name>
        <dbReference type="ChEBI" id="CHEBI:58210"/>
    </cofactor>
</comment>
<dbReference type="SUPFAM" id="SSF140490">
    <property type="entry name" value="Nqo1C-terminal domain-like"/>
    <property type="match status" value="1"/>
</dbReference>
<keyword evidence="4" id="KW-0004">4Fe-4S</keyword>
<protein>
    <recommendedName>
        <fullName evidence="3">NADH-quinone oxidoreductase subunit F</fullName>
    </recommendedName>
    <alternativeName>
        <fullName evidence="8">NADH dehydrogenase I subunit F</fullName>
    </alternativeName>
    <alternativeName>
        <fullName evidence="9">NDH-1 subunit F</fullName>
    </alternativeName>
</protein>
<sequence>MNAPTVLYVPRDAAALSVGAEAVAGALAGEAARRGIPVRIVRTGSRGALWLEPMIEVATPGGRIAYGPVAPADVPGLFDAGLLQGGPHALRLGRAEDIPYLRDQERLTFARVGTIDPLDPADYAAHGGLAGLRRALDMAPAEIVEAIVASGLRGRGGAAFPAGIKWKTVLDAPGTQKYVVCNADEGDSGTFSDRMLVEGDPFCLIEGMAIAGLAVGATQGYVYLRSEYPHAWRTLNAAVARAYAEGILGADVLGSGRRFELEVRRGAGAYICGEETALLESLEGRRGQVRAKPPLPALSGLFGRPTVVNNLITLATVPFILAEGPQAYADFGMGRSRGTLPLQLAGNIRRGGLVEKAFGITLRELLYDIGGGSASGRPIRAVQVGGPLGAYLPESKFDLPLDYEAFAAGGGMLGHGGIVVFDDTVDMAEQARYAMEFCAVESCGKCTPCRIGSTRGVEVIDRLVAGEAPERQEELLRDLCDTMLHGSLCALGGMTPFPVLSALDFFPEDFARHAPRTVAA</sequence>
<dbReference type="Proteomes" id="UP001595892">
    <property type="component" value="Unassembled WGS sequence"/>
</dbReference>
<gene>
    <name evidence="11" type="ORF">ACFO3Q_08405</name>
</gene>
<feature type="domain" description="NADH-ubiquinone oxidoreductase 51kDa subunit iron-sulphur binding" evidence="10">
    <location>
        <begin position="428"/>
        <end position="473"/>
    </location>
</feature>
<keyword evidence="6" id="KW-0408">Iron</keyword>
<dbReference type="Gene3D" id="1.20.1440.230">
    <property type="entry name" value="NADH-ubiquinone oxidoreductase 51kDa subunit, iron-sulphur binding domain"/>
    <property type="match status" value="1"/>
</dbReference>
<evidence type="ECO:0000256" key="7">
    <source>
        <dbReference type="ARBA" id="ARBA00023014"/>
    </source>
</evidence>
<dbReference type="InterPro" id="IPR001949">
    <property type="entry name" value="NADH-UbQ_OxRdtase_51kDa_CS"/>
</dbReference>
<evidence type="ECO:0000256" key="4">
    <source>
        <dbReference type="ARBA" id="ARBA00022485"/>
    </source>
</evidence>
<dbReference type="Gene3D" id="3.10.20.600">
    <property type="match status" value="1"/>
</dbReference>
<dbReference type="SMART" id="SM00928">
    <property type="entry name" value="NADH_4Fe-4S"/>
    <property type="match status" value="1"/>
</dbReference>
<dbReference type="SUPFAM" id="SSF142984">
    <property type="entry name" value="Nqo1 middle domain-like"/>
    <property type="match status" value="1"/>
</dbReference>
<proteinExistence type="inferred from homology"/>
<keyword evidence="7" id="KW-0411">Iron-sulfur</keyword>
<dbReference type="SUPFAM" id="SSF142019">
    <property type="entry name" value="Nqo1 FMN-binding domain-like"/>
    <property type="match status" value="1"/>
</dbReference>
<comment type="similarity">
    <text evidence="2">Belongs to the complex I 51 kDa subunit family.</text>
</comment>
<evidence type="ECO:0000313" key="11">
    <source>
        <dbReference type="EMBL" id="MFC4728187.1"/>
    </source>
</evidence>
<evidence type="ECO:0000256" key="6">
    <source>
        <dbReference type="ARBA" id="ARBA00023004"/>
    </source>
</evidence>
<accession>A0ABV9NIJ7</accession>
<dbReference type="Gene3D" id="3.40.50.11540">
    <property type="entry name" value="NADH-ubiquinone oxidoreductase 51kDa subunit"/>
    <property type="match status" value="1"/>
</dbReference>
<evidence type="ECO:0000256" key="1">
    <source>
        <dbReference type="ARBA" id="ARBA00001917"/>
    </source>
</evidence>
<dbReference type="PANTHER" id="PTHR43578">
    <property type="entry name" value="NADH-QUINONE OXIDOREDUCTASE SUBUNIT F"/>
    <property type="match status" value="1"/>
</dbReference>
<dbReference type="InterPro" id="IPR011538">
    <property type="entry name" value="Nuo51_FMN-bd"/>
</dbReference>
<evidence type="ECO:0000256" key="5">
    <source>
        <dbReference type="ARBA" id="ARBA00022723"/>
    </source>
</evidence>
<dbReference type="InterPro" id="IPR037225">
    <property type="entry name" value="Nuo51_FMN-bd_sf"/>
</dbReference>
<dbReference type="PANTHER" id="PTHR43578:SF3">
    <property type="entry name" value="NADH-QUINONE OXIDOREDUCTASE SUBUNIT F"/>
    <property type="match status" value="1"/>
</dbReference>
<dbReference type="InterPro" id="IPR019575">
    <property type="entry name" value="Nuop51_4Fe4S-bd"/>
</dbReference>
<dbReference type="Pfam" id="PF10589">
    <property type="entry name" value="NADH_4Fe-4S"/>
    <property type="match status" value="1"/>
</dbReference>
<reference evidence="12" key="1">
    <citation type="journal article" date="2019" name="Int. J. Syst. Evol. Microbiol.">
        <title>The Global Catalogue of Microorganisms (GCM) 10K type strain sequencing project: providing services to taxonomists for standard genome sequencing and annotation.</title>
        <authorList>
            <consortium name="The Broad Institute Genomics Platform"/>
            <consortium name="The Broad Institute Genome Sequencing Center for Infectious Disease"/>
            <person name="Wu L."/>
            <person name="Ma J."/>
        </authorList>
    </citation>
    <scope>NUCLEOTIDE SEQUENCE [LARGE SCALE GENOMIC DNA]</scope>
    <source>
        <strain evidence="12">CGMCC 1.13574</strain>
    </source>
</reference>
<evidence type="ECO:0000313" key="12">
    <source>
        <dbReference type="Proteomes" id="UP001595892"/>
    </source>
</evidence>
<dbReference type="EMBL" id="JBHSGG010000023">
    <property type="protein sequence ID" value="MFC4728187.1"/>
    <property type="molecule type" value="Genomic_DNA"/>
</dbReference>
<dbReference type="InterPro" id="IPR037207">
    <property type="entry name" value="Nuop51_4Fe4S-bd_sf"/>
</dbReference>
<evidence type="ECO:0000259" key="10">
    <source>
        <dbReference type="SMART" id="SM00928"/>
    </source>
</evidence>
<dbReference type="InterPro" id="IPR036249">
    <property type="entry name" value="Thioredoxin-like_sf"/>
</dbReference>
<dbReference type="PROSITE" id="PS00645">
    <property type="entry name" value="COMPLEX1_51K_2"/>
    <property type="match status" value="1"/>
</dbReference>
<keyword evidence="12" id="KW-1185">Reference proteome</keyword>
<dbReference type="CDD" id="cd03063">
    <property type="entry name" value="TRX_Fd_FDH_beta"/>
    <property type="match status" value="1"/>
</dbReference>
<name>A0ABV9NIJ7_9GAMM</name>
<dbReference type="PROSITE" id="PS00644">
    <property type="entry name" value="COMPLEX1_51K_1"/>
    <property type="match status" value="1"/>
</dbReference>
<evidence type="ECO:0000256" key="3">
    <source>
        <dbReference type="ARBA" id="ARBA00019901"/>
    </source>
</evidence>
<evidence type="ECO:0000256" key="9">
    <source>
        <dbReference type="ARBA" id="ARBA00032787"/>
    </source>
</evidence>
<evidence type="ECO:0000256" key="2">
    <source>
        <dbReference type="ARBA" id="ARBA00007523"/>
    </source>
</evidence>
<keyword evidence="5" id="KW-0479">Metal-binding</keyword>